<dbReference type="InterPro" id="IPR044587">
    <property type="entry name" value="HSP21-like"/>
</dbReference>
<reference evidence="7" key="1">
    <citation type="journal article" date="2019" name="Int. J. Syst. Evol. Microbiol.">
        <title>The Global Catalogue of Microorganisms (GCM) 10K type strain sequencing project: providing services to taxonomists for standard genome sequencing and annotation.</title>
        <authorList>
            <consortium name="The Broad Institute Genomics Platform"/>
            <consortium name="The Broad Institute Genome Sequencing Center for Infectious Disease"/>
            <person name="Wu L."/>
            <person name="Ma J."/>
        </authorList>
    </citation>
    <scope>NUCLEOTIDE SEQUENCE [LARGE SCALE GENOMIC DNA]</scope>
    <source>
        <strain evidence="7">JCM 6238</strain>
    </source>
</reference>
<dbReference type="PANTHER" id="PTHR46733">
    <property type="entry name" value="26.5 KDA HEAT SHOCK PROTEIN, MITOCHONDRIAL"/>
    <property type="match status" value="1"/>
</dbReference>
<feature type="domain" description="CS" evidence="5">
    <location>
        <begin position="98"/>
        <end position="203"/>
    </location>
</feature>
<keyword evidence="7" id="KW-1185">Reference proteome</keyword>
<comment type="similarity">
    <text evidence="2 3">Belongs to the small heat shock protein (HSP20) family.</text>
</comment>
<name>A0ABP5T4Z4_9ACTN</name>
<dbReference type="Proteomes" id="UP001501584">
    <property type="component" value="Unassembled WGS sequence"/>
</dbReference>
<evidence type="ECO:0000313" key="7">
    <source>
        <dbReference type="Proteomes" id="UP001501584"/>
    </source>
</evidence>
<accession>A0ABP5T4Z4</accession>
<comment type="caution">
    <text evidence="6">The sequence shown here is derived from an EMBL/GenBank/DDBJ whole genome shotgun (WGS) entry which is preliminary data.</text>
</comment>
<dbReference type="SUPFAM" id="SSF49764">
    <property type="entry name" value="HSP20-like chaperones"/>
    <property type="match status" value="1"/>
</dbReference>
<dbReference type="PANTHER" id="PTHR46733:SF4">
    <property type="entry name" value="HEAT SHOCK PROTEIN 21, CHLOROPLASTIC"/>
    <property type="match status" value="1"/>
</dbReference>
<sequence>MTDRTSASGWIWAPSASYPGTGAGWEGGRRLPGPEPGTREVRAVYECLLREVVAMTQLPARRSAMERVDPLSLMDDFTAYMNQMMGPYFSPLATGEGSWTPLSDMSESADAYHVDIELPGVSRDDVTVDIEGQELTVSGEFHREDHGDGTGRRSSRREGRFEFGLRLPHAVDAAKCSAELEDGVLCLTIPKTASEGHRTIEIK</sequence>
<proteinExistence type="inferred from homology"/>
<dbReference type="InterPro" id="IPR008978">
    <property type="entry name" value="HSP20-like_chaperone"/>
</dbReference>
<evidence type="ECO:0008006" key="8">
    <source>
        <dbReference type="Google" id="ProtNLM"/>
    </source>
</evidence>
<dbReference type="PROSITE" id="PS01031">
    <property type="entry name" value="SHSP"/>
    <property type="match status" value="1"/>
</dbReference>
<dbReference type="CDD" id="cd06464">
    <property type="entry name" value="ACD_sHsps-like"/>
    <property type="match status" value="1"/>
</dbReference>
<evidence type="ECO:0000259" key="5">
    <source>
        <dbReference type="PROSITE" id="PS51203"/>
    </source>
</evidence>
<dbReference type="InterPro" id="IPR002068">
    <property type="entry name" value="A-crystallin/Hsp20_dom"/>
</dbReference>
<keyword evidence="1" id="KW-0346">Stress response</keyword>
<organism evidence="6 7">
    <name type="scientific">Glycomyces rutgersensis</name>
    <dbReference type="NCBI Taxonomy" id="58115"/>
    <lineage>
        <taxon>Bacteria</taxon>
        <taxon>Bacillati</taxon>
        <taxon>Actinomycetota</taxon>
        <taxon>Actinomycetes</taxon>
        <taxon>Glycomycetales</taxon>
        <taxon>Glycomycetaceae</taxon>
        <taxon>Glycomyces</taxon>
    </lineage>
</organism>
<gene>
    <name evidence="6" type="ORF">GCM10010403_41750</name>
</gene>
<evidence type="ECO:0000256" key="3">
    <source>
        <dbReference type="RuleBase" id="RU003616"/>
    </source>
</evidence>
<protein>
    <recommendedName>
        <fullName evidence="8">HSP20 family protein</fullName>
    </recommendedName>
</protein>
<dbReference type="InterPro" id="IPR007052">
    <property type="entry name" value="CS_dom"/>
</dbReference>
<evidence type="ECO:0000256" key="2">
    <source>
        <dbReference type="PROSITE-ProRule" id="PRU00285"/>
    </source>
</evidence>
<dbReference type="PROSITE" id="PS51203">
    <property type="entry name" value="CS"/>
    <property type="match status" value="1"/>
</dbReference>
<evidence type="ECO:0000259" key="4">
    <source>
        <dbReference type="PROSITE" id="PS01031"/>
    </source>
</evidence>
<feature type="domain" description="SHSP" evidence="4">
    <location>
        <begin position="93"/>
        <end position="203"/>
    </location>
</feature>
<evidence type="ECO:0000313" key="6">
    <source>
        <dbReference type="EMBL" id="GAA2344200.1"/>
    </source>
</evidence>
<dbReference type="EMBL" id="BAAASX010000008">
    <property type="protein sequence ID" value="GAA2344200.1"/>
    <property type="molecule type" value="Genomic_DNA"/>
</dbReference>
<dbReference type="Gene3D" id="2.60.40.790">
    <property type="match status" value="1"/>
</dbReference>
<evidence type="ECO:0000256" key="1">
    <source>
        <dbReference type="ARBA" id="ARBA00023016"/>
    </source>
</evidence>
<dbReference type="Pfam" id="PF00011">
    <property type="entry name" value="HSP20"/>
    <property type="match status" value="1"/>
</dbReference>